<gene>
    <name evidence="2" type="ORF">CHGG_00373</name>
</gene>
<dbReference type="EMBL" id="CH408029">
    <property type="protein sequence ID" value="EAQ92138.1"/>
    <property type="molecule type" value="Genomic_DNA"/>
</dbReference>
<evidence type="ECO:0000256" key="1">
    <source>
        <dbReference type="SAM" id="MobiDB-lite"/>
    </source>
</evidence>
<dbReference type="OrthoDB" id="4899475at2759"/>
<evidence type="ECO:0000313" key="2">
    <source>
        <dbReference type="EMBL" id="EAQ92138.1"/>
    </source>
</evidence>
<protein>
    <submittedName>
        <fullName evidence="2">Uncharacterized protein</fullName>
    </submittedName>
</protein>
<sequence>MDPKSALSLGRIEHTDCPKFPEDEDLEYMKEKGTILLQVIEVAGYKLEHVASVFTKAEHKLLKGERQIAVDFVRAVYFWRHNLIQETLEFYGKLSTYSNLLSKTEKTINNLDTCLKELEEAIKENEWSADLASFVSPTSVPTACPYQLFVETYLAREDIVADLREWDDDDDAGIIEEMANRLRKLLLNSNSPDLGKVGGGQPQVAAIAVHRDGNGDKSFVVGCSGPEWRGFPPVVRMVKRLRKRRLENYHSCGTDAFNALWKLVKDKGGAKPYDPTKTGSDQPKESEEARNKRREPIRQALKEMEEHESFLGKRGEVCIAFDTATWERKPACLVCYGTLGDQDPLGRTEAAKLESMDYFLGHV</sequence>
<dbReference type="HOGENOM" id="CLU_762901_0_0_1"/>
<evidence type="ECO:0000313" key="3">
    <source>
        <dbReference type="Proteomes" id="UP000001056"/>
    </source>
</evidence>
<dbReference type="GeneID" id="4387861"/>
<feature type="region of interest" description="Disordered" evidence="1">
    <location>
        <begin position="270"/>
        <end position="295"/>
    </location>
</feature>
<dbReference type="AlphaFoldDB" id="Q2HHD1"/>
<dbReference type="InParanoid" id="Q2HHD1"/>
<organism evidence="2 3">
    <name type="scientific">Chaetomium globosum (strain ATCC 6205 / CBS 148.51 / DSM 1962 / NBRC 6347 / NRRL 1970)</name>
    <name type="common">Soil fungus</name>
    <dbReference type="NCBI Taxonomy" id="306901"/>
    <lineage>
        <taxon>Eukaryota</taxon>
        <taxon>Fungi</taxon>
        <taxon>Dikarya</taxon>
        <taxon>Ascomycota</taxon>
        <taxon>Pezizomycotina</taxon>
        <taxon>Sordariomycetes</taxon>
        <taxon>Sordariomycetidae</taxon>
        <taxon>Sordariales</taxon>
        <taxon>Chaetomiaceae</taxon>
        <taxon>Chaetomium</taxon>
    </lineage>
</organism>
<name>Q2HHD1_CHAGB</name>
<dbReference type="Proteomes" id="UP000001056">
    <property type="component" value="Unassembled WGS sequence"/>
</dbReference>
<keyword evidence="3" id="KW-1185">Reference proteome</keyword>
<proteinExistence type="predicted"/>
<dbReference type="VEuPathDB" id="FungiDB:CHGG_00373"/>
<reference evidence="3" key="1">
    <citation type="journal article" date="2015" name="Genome Announc.">
        <title>Draft genome sequence of the cellulolytic fungus Chaetomium globosum.</title>
        <authorList>
            <person name="Cuomo C.A."/>
            <person name="Untereiner W.A."/>
            <person name="Ma L.-J."/>
            <person name="Grabherr M."/>
            <person name="Birren B.W."/>
        </authorList>
    </citation>
    <scope>NUCLEOTIDE SEQUENCE [LARGE SCALE GENOMIC DNA]</scope>
    <source>
        <strain evidence="3">ATCC 6205 / CBS 148.51 / DSM 1962 / NBRC 6347 / NRRL 1970</strain>
    </source>
</reference>
<dbReference type="RefSeq" id="XP_001219594.1">
    <property type="nucleotide sequence ID" value="XM_001219593.1"/>
</dbReference>
<accession>Q2HHD1</accession>
<feature type="compositionally biased region" description="Basic and acidic residues" evidence="1">
    <location>
        <begin position="282"/>
        <end position="295"/>
    </location>
</feature>